<dbReference type="Proteomes" id="UP000053558">
    <property type="component" value="Unassembled WGS sequence"/>
</dbReference>
<feature type="compositionally biased region" description="Low complexity" evidence="1">
    <location>
        <begin position="201"/>
        <end position="211"/>
    </location>
</feature>
<feature type="compositionally biased region" description="Polar residues" evidence="1">
    <location>
        <begin position="308"/>
        <end position="319"/>
    </location>
</feature>
<dbReference type="GeneID" id="19204561"/>
<comment type="caution">
    <text evidence="2">The sequence shown here is derived from an EMBL/GenBank/DDBJ whole genome shotgun (WGS) entry which is preliminary data.</text>
</comment>
<proteinExistence type="predicted"/>
<feature type="region of interest" description="Disordered" evidence="1">
    <location>
        <begin position="198"/>
        <end position="363"/>
    </location>
</feature>
<evidence type="ECO:0000256" key="1">
    <source>
        <dbReference type="SAM" id="MobiDB-lite"/>
    </source>
</evidence>
<accession>A0A5M3N6K6</accession>
<dbReference type="KEGG" id="cput:CONPUDRAFT_161683"/>
<feature type="compositionally biased region" description="Polar residues" evidence="1">
    <location>
        <begin position="1"/>
        <end position="14"/>
    </location>
</feature>
<dbReference type="OrthoDB" id="3071736at2759"/>
<evidence type="ECO:0000313" key="3">
    <source>
        <dbReference type="Proteomes" id="UP000053558"/>
    </source>
</evidence>
<gene>
    <name evidence="2" type="ORF">CONPUDRAFT_161683</name>
</gene>
<keyword evidence="3" id="KW-1185">Reference proteome</keyword>
<reference evidence="3" key="1">
    <citation type="journal article" date="2012" name="Science">
        <title>The Paleozoic origin of enzymatic lignin decomposition reconstructed from 31 fungal genomes.</title>
        <authorList>
            <person name="Floudas D."/>
            <person name="Binder M."/>
            <person name="Riley R."/>
            <person name="Barry K."/>
            <person name="Blanchette R.A."/>
            <person name="Henrissat B."/>
            <person name="Martinez A.T."/>
            <person name="Otillar R."/>
            <person name="Spatafora J.W."/>
            <person name="Yadav J.S."/>
            <person name="Aerts A."/>
            <person name="Benoit I."/>
            <person name="Boyd A."/>
            <person name="Carlson A."/>
            <person name="Copeland A."/>
            <person name="Coutinho P.M."/>
            <person name="de Vries R.P."/>
            <person name="Ferreira P."/>
            <person name="Findley K."/>
            <person name="Foster B."/>
            <person name="Gaskell J."/>
            <person name="Glotzer D."/>
            <person name="Gorecki P."/>
            <person name="Heitman J."/>
            <person name="Hesse C."/>
            <person name="Hori C."/>
            <person name="Igarashi K."/>
            <person name="Jurgens J.A."/>
            <person name="Kallen N."/>
            <person name="Kersten P."/>
            <person name="Kohler A."/>
            <person name="Kuees U."/>
            <person name="Kumar T.K.A."/>
            <person name="Kuo A."/>
            <person name="LaButti K."/>
            <person name="Larrondo L.F."/>
            <person name="Lindquist E."/>
            <person name="Ling A."/>
            <person name="Lombard V."/>
            <person name="Lucas S."/>
            <person name="Lundell T."/>
            <person name="Martin R."/>
            <person name="McLaughlin D.J."/>
            <person name="Morgenstern I."/>
            <person name="Morin E."/>
            <person name="Murat C."/>
            <person name="Nagy L.G."/>
            <person name="Nolan M."/>
            <person name="Ohm R.A."/>
            <person name="Patyshakuliyeva A."/>
            <person name="Rokas A."/>
            <person name="Ruiz-Duenas F.J."/>
            <person name="Sabat G."/>
            <person name="Salamov A."/>
            <person name="Samejima M."/>
            <person name="Schmutz J."/>
            <person name="Slot J.C."/>
            <person name="St John F."/>
            <person name="Stenlid J."/>
            <person name="Sun H."/>
            <person name="Sun S."/>
            <person name="Syed K."/>
            <person name="Tsang A."/>
            <person name="Wiebenga A."/>
            <person name="Young D."/>
            <person name="Pisabarro A."/>
            <person name="Eastwood D.C."/>
            <person name="Martin F."/>
            <person name="Cullen D."/>
            <person name="Grigoriev I.V."/>
            <person name="Hibbett D.S."/>
        </authorList>
    </citation>
    <scope>NUCLEOTIDE SEQUENCE [LARGE SCALE GENOMIC DNA]</scope>
    <source>
        <strain evidence="3">RWD-64-598 SS2</strain>
    </source>
</reference>
<dbReference type="OMA" id="RKWCESF"/>
<sequence>MAAESQSIYLTTTPDPCRTPRQSIHHEPPTKTLSDTIVSPLPVPTITIMPEHATTPEPINLMPPEDDPFSPQYVPKHTLKRRSSRLSHWLEQLQTQASSPQQGDGEITPKPARRTCGPYLAYPHLSHRTALPTFDEDSDGTYDYVLIEDADIEDYPAIEHSDEPISHDVLTASSEYMTPRSGVRKLKAPASLRNLYLAARPPSTSMTSTPPHQSRLSMLSRPTRVTSGPSNDDLSHIRSSSAVSSHLEVPSTTSKRWRPSVLGHFSPSQSDSRLPHDPSMNPSRPSISSTNTSSLTIPTSSTMYEENPPSQTPQKSITLLGSLRRRHSEKPSKADRNSSASPSLWLGSSSPQQEPDGPQSPSRLVRKASTIRLPFTSKAKPPQTGYAGTIFEEIGSPQPRTVYAGRSGGRISLSSIGPPSRTKKKKLVVSGIGMKDTRRLEAVQRWCQSFGEVDEIVRMPNGDLHVNFHRAEVADTVCRVRAKVFIPGVGSVHLSWYTGNKRP</sequence>
<feature type="compositionally biased region" description="Low complexity" evidence="1">
    <location>
        <begin position="338"/>
        <end position="351"/>
    </location>
</feature>
<feature type="region of interest" description="Disordered" evidence="1">
    <location>
        <begin position="1"/>
        <end position="38"/>
    </location>
</feature>
<dbReference type="EMBL" id="JH711573">
    <property type="protein sequence ID" value="EIW87069.1"/>
    <property type="molecule type" value="Genomic_DNA"/>
</dbReference>
<dbReference type="AlphaFoldDB" id="A0A5M3N6K6"/>
<organism evidence="2 3">
    <name type="scientific">Coniophora puteana (strain RWD-64-598)</name>
    <name type="common">Brown rot fungus</name>
    <dbReference type="NCBI Taxonomy" id="741705"/>
    <lineage>
        <taxon>Eukaryota</taxon>
        <taxon>Fungi</taxon>
        <taxon>Dikarya</taxon>
        <taxon>Basidiomycota</taxon>
        <taxon>Agaricomycotina</taxon>
        <taxon>Agaricomycetes</taxon>
        <taxon>Agaricomycetidae</taxon>
        <taxon>Boletales</taxon>
        <taxon>Coniophorineae</taxon>
        <taxon>Coniophoraceae</taxon>
        <taxon>Coniophora</taxon>
    </lineage>
</organism>
<protein>
    <submittedName>
        <fullName evidence="2">Uncharacterized protein</fullName>
    </submittedName>
</protein>
<evidence type="ECO:0000313" key="2">
    <source>
        <dbReference type="EMBL" id="EIW87069.1"/>
    </source>
</evidence>
<feature type="compositionally biased region" description="Low complexity" evidence="1">
    <location>
        <begin position="281"/>
        <end position="302"/>
    </location>
</feature>
<feature type="compositionally biased region" description="Polar residues" evidence="1">
    <location>
        <begin position="223"/>
        <end position="232"/>
    </location>
</feature>
<dbReference type="RefSeq" id="XP_007763678.1">
    <property type="nucleotide sequence ID" value="XM_007765488.1"/>
</dbReference>
<name>A0A5M3N6K6_CONPW</name>